<dbReference type="EMBL" id="VIEB01000513">
    <property type="protein sequence ID" value="TQD88288.1"/>
    <property type="molecule type" value="Genomic_DNA"/>
</dbReference>
<accession>A0A540LPG1</accession>
<protein>
    <submittedName>
        <fullName evidence="1">Uncharacterized protein</fullName>
    </submittedName>
</protein>
<organism evidence="1 2">
    <name type="scientific">Malus baccata</name>
    <name type="common">Siberian crab apple</name>
    <name type="synonym">Pyrus baccata</name>
    <dbReference type="NCBI Taxonomy" id="106549"/>
    <lineage>
        <taxon>Eukaryota</taxon>
        <taxon>Viridiplantae</taxon>
        <taxon>Streptophyta</taxon>
        <taxon>Embryophyta</taxon>
        <taxon>Tracheophyta</taxon>
        <taxon>Spermatophyta</taxon>
        <taxon>Magnoliopsida</taxon>
        <taxon>eudicotyledons</taxon>
        <taxon>Gunneridae</taxon>
        <taxon>Pentapetalae</taxon>
        <taxon>rosids</taxon>
        <taxon>fabids</taxon>
        <taxon>Rosales</taxon>
        <taxon>Rosaceae</taxon>
        <taxon>Amygdaloideae</taxon>
        <taxon>Maleae</taxon>
        <taxon>Malus</taxon>
    </lineage>
</organism>
<keyword evidence="2" id="KW-1185">Reference proteome</keyword>
<evidence type="ECO:0000313" key="1">
    <source>
        <dbReference type="EMBL" id="TQD88288.1"/>
    </source>
</evidence>
<proteinExistence type="predicted"/>
<dbReference type="Proteomes" id="UP000315295">
    <property type="component" value="Unassembled WGS sequence"/>
</dbReference>
<dbReference type="AlphaFoldDB" id="A0A540LPG1"/>
<gene>
    <name evidence="1" type="ORF">C1H46_026169</name>
</gene>
<sequence>MEGAKSAMIHGGSFSGRLIPKRGQVKVAIVGVLLHSFSSIFSASSHRGHAHHLF</sequence>
<dbReference type="PANTHER" id="PTHR36615">
    <property type="entry name" value="PROTEIN, PUTATIVE-RELATED"/>
    <property type="match status" value="1"/>
</dbReference>
<dbReference type="PANTHER" id="PTHR36615:SF7">
    <property type="entry name" value="PROTEIN, PUTATIVE-RELATED"/>
    <property type="match status" value="1"/>
</dbReference>
<evidence type="ECO:0000313" key="2">
    <source>
        <dbReference type="Proteomes" id="UP000315295"/>
    </source>
</evidence>
<name>A0A540LPG1_MALBA</name>
<comment type="caution">
    <text evidence="1">The sequence shown here is derived from an EMBL/GenBank/DDBJ whole genome shotgun (WGS) entry which is preliminary data.</text>
</comment>
<reference evidence="1 2" key="1">
    <citation type="journal article" date="2019" name="G3 (Bethesda)">
        <title>Sequencing of a Wild Apple (Malus baccata) Genome Unravels the Differences Between Cultivated and Wild Apple Species Regarding Disease Resistance and Cold Tolerance.</title>
        <authorList>
            <person name="Chen X."/>
        </authorList>
    </citation>
    <scope>NUCLEOTIDE SEQUENCE [LARGE SCALE GENOMIC DNA]</scope>
    <source>
        <strain evidence="2">cv. Shandingzi</strain>
        <tissue evidence="1">Leaves</tissue>
    </source>
</reference>